<keyword evidence="3" id="KW-0493">Microtubule</keyword>
<dbReference type="Proteomes" id="UP000012174">
    <property type="component" value="Unassembled WGS sequence"/>
</dbReference>
<dbReference type="EMBL" id="KB706579">
    <property type="protein sequence ID" value="EMR66850.1"/>
    <property type="molecule type" value="Genomic_DNA"/>
</dbReference>
<accession>M7TJE1</accession>
<dbReference type="PANTHER" id="PTHR21500:SF0">
    <property type="entry name" value="TUBULIN-SPECIFIC CHAPERONE A"/>
    <property type="match status" value="1"/>
</dbReference>
<dbReference type="InterPro" id="IPR036126">
    <property type="entry name" value="TBCA_sf"/>
</dbReference>
<dbReference type="GO" id="GO:0005874">
    <property type="term" value="C:microtubule"/>
    <property type="evidence" value="ECO:0007669"/>
    <property type="project" value="UniProtKB-KW"/>
</dbReference>
<dbReference type="STRING" id="1287681.M7TJE1"/>
<dbReference type="OrthoDB" id="296187at2759"/>
<organism evidence="4 5">
    <name type="scientific">Eutypa lata (strain UCR-EL1)</name>
    <name type="common">Grapevine dieback disease fungus</name>
    <name type="synonym">Eutypa armeniacae</name>
    <dbReference type="NCBI Taxonomy" id="1287681"/>
    <lineage>
        <taxon>Eukaryota</taxon>
        <taxon>Fungi</taxon>
        <taxon>Dikarya</taxon>
        <taxon>Ascomycota</taxon>
        <taxon>Pezizomycotina</taxon>
        <taxon>Sordariomycetes</taxon>
        <taxon>Xylariomycetidae</taxon>
        <taxon>Xylariales</taxon>
        <taxon>Diatrypaceae</taxon>
        <taxon>Eutypa</taxon>
    </lineage>
</organism>
<dbReference type="OMA" id="DENREYM"/>
<proteinExistence type="inferred from homology"/>
<keyword evidence="3" id="KW-0206">Cytoskeleton</keyword>
<dbReference type="InterPro" id="IPR004226">
    <property type="entry name" value="TBCA"/>
</dbReference>
<keyword evidence="3" id="KW-0963">Cytoplasm</keyword>
<dbReference type="eggNOG" id="KOG3470">
    <property type="taxonomic scope" value="Eukaryota"/>
</dbReference>
<dbReference type="Gene3D" id="1.20.58.90">
    <property type="match status" value="1"/>
</dbReference>
<dbReference type="GO" id="GO:0048487">
    <property type="term" value="F:beta-tubulin binding"/>
    <property type="evidence" value="ECO:0007669"/>
    <property type="project" value="InterPro"/>
</dbReference>
<dbReference type="GO" id="GO:0007023">
    <property type="term" value="P:post-chaperonin tubulin folding pathway"/>
    <property type="evidence" value="ECO:0007669"/>
    <property type="project" value="UniProtKB-UniRule"/>
</dbReference>
<comment type="subunit">
    <text evidence="3">Supercomplex made of cofactors A to E. Cofactors A and D function by capturing and stabilizing tubulin in a quasi-native conformation. Cofactor E binds to the cofactor D-tubulin complex; interaction with cofactor C then causes the release of tubulin polypeptides that are committed to the native state.</text>
</comment>
<name>M7TJE1_EUTLA</name>
<gene>
    <name evidence="4" type="ORF">UCREL1_6160</name>
</gene>
<dbReference type="PANTHER" id="PTHR21500">
    <property type="entry name" value="TUBULIN-SPECIFIC CHAPERONE A"/>
    <property type="match status" value="1"/>
</dbReference>
<protein>
    <recommendedName>
        <fullName evidence="3">Tubulin-specific chaperone A</fullName>
    </recommendedName>
</protein>
<sequence length="124" mass="13410">MPSPTPLTIATKAVNRLVKEEKYYQKEQLQQTERVKKLEAEAADKNNSSSGDGNAEFVLKQERKALEETKTVFLPLNEKIAEAVSRLEEQIATAEGDGGSPADEVAKAKEALELGKAVGEPAAV</sequence>
<reference evidence="5" key="1">
    <citation type="journal article" date="2013" name="Genome Announc.">
        <title>Draft genome sequence of the grapevine dieback fungus Eutypa lata UCR-EL1.</title>
        <authorList>
            <person name="Blanco-Ulate B."/>
            <person name="Rolshausen P.E."/>
            <person name="Cantu D."/>
        </authorList>
    </citation>
    <scope>NUCLEOTIDE SEQUENCE [LARGE SCALE GENOMIC DNA]</scope>
    <source>
        <strain evidence="5">UCR-EL1</strain>
    </source>
</reference>
<dbReference type="HOGENOM" id="CLU_130569_0_1_1"/>
<evidence type="ECO:0000313" key="4">
    <source>
        <dbReference type="EMBL" id="EMR66850.1"/>
    </source>
</evidence>
<dbReference type="Pfam" id="PF02970">
    <property type="entry name" value="TBCA"/>
    <property type="match status" value="1"/>
</dbReference>
<keyword evidence="2 3" id="KW-0143">Chaperone</keyword>
<comment type="subcellular location">
    <subcellularLocation>
        <location evidence="3">Cytoplasm</location>
        <location evidence="3">Cytoskeleton</location>
    </subcellularLocation>
</comment>
<dbReference type="GO" id="GO:0007021">
    <property type="term" value="P:tubulin complex assembly"/>
    <property type="evidence" value="ECO:0007669"/>
    <property type="project" value="UniProtKB-UniRule"/>
</dbReference>
<dbReference type="SUPFAM" id="SSF46988">
    <property type="entry name" value="Tubulin chaperone cofactor A"/>
    <property type="match status" value="1"/>
</dbReference>
<dbReference type="AlphaFoldDB" id="M7TJE1"/>
<evidence type="ECO:0000256" key="3">
    <source>
        <dbReference type="RuleBase" id="RU364030"/>
    </source>
</evidence>
<dbReference type="GO" id="GO:0005829">
    <property type="term" value="C:cytosol"/>
    <property type="evidence" value="ECO:0007669"/>
    <property type="project" value="TreeGrafter"/>
</dbReference>
<keyword evidence="5" id="KW-1185">Reference proteome</keyword>
<dbReference type="KEGG" id="ela:UCREL1_6160"/>
<evidence type="ECO:0000313" key="5">
    <source>
        <dbReference type="Proteomes" id="UP000012174"/>
    </source>
</evidence>
<comment type="similarity">
    <text evidence="1 3">Belongs to the TBCA family.</text>
</comment>
<evidence type="ECO:0000256" key="1">
    <source>
        <dbReference type="ARBA" id="ARBA00006806"/>
    </source>
</evidence>
<evidence type="ECO:0000256" key="2">
    <source>
        <dbReference type="ARBA" id="ARBA00023186"/>
    </source>
</evidence>